<reference evidence="6" key="1">
    <citation type="submission" date="2022-07" db="EMBL/GenBank/DDBJ databases">
        <title>Genome analysis of Parmales, a sister group of diatoms, reveals the evolutionary specialization of diatoms from phago-mixotrophs to photoautotrophs.</title>
        <authorList>
            <person name="Ban H."/>
            <person name="Sato S."/>
            <person name="Yoshikawa S."/>
            <person name="Kazumasa Y."/>
            <person name="Nakamura Y."/>
            <person name="Ichinomiya M."/>
            <person name="Saitoh K."/>
            <person name="Sato N."/>
            <person name="Blanc-Mathieu R."/>
            <person name="Endo H."/>
            <person name="Kuwata A."/>
            <person name="Ogata H."/>
        </authorList>
    </citation>
    <scope>NUCLEOTIDE SEQUENCE</scope>
</reference>
<proteinExistence type="predicted"/>
<evidence type="ECO:0000256" key="3">
    <source>
        <dbReference type="PROSITE-ProRule" id="PRU00339"/>
    </source>
</evidence>
<feature type="transmembrane region" description="Helical" evidence="4">
    <location>
        <begin position="148"/>
        <end position="170"/>
    </location>
</feature>
<feature type="repeat" description="TPR" evidence="3">
    <location>
        <begin position="489"/>
        <end position="522"/>
    </location>
</feature>
<keyword evidence="4" id="KW-0812">Transmembrane</keyword>
<evidence type="ECO:0000256" key="2">
    <source>
        <dbReference type="ARBA" id="ARBA00022803"/>
    </source>
</evidence>
<feature type="chain" id="PRO_5040769472" description="Dolichyl-phosphate-mannose--protein mannosyltransferase" evidence="5">
    <location>
        <begin position="20"/>
        <end position="608"/>
    </location>
</feature>
<feature type="transmembrane region" description="Helical" evidence="4">
    <location>
        <begin position="90"/>
        <end position="112"/>
    </location>
</feature>
<keyword evidence="5" id="KW-0732">Signal</keyword>
<dbReference type="SMART" id="SM00028">
    <property type="entry name" value="TPR"/>
    <property type="match status" value="3"/>
</dbReference>
<organism evidence="6 7">
    <name type="scientific">Triparma retinervis</name>
    <dbReference type="NCBI Taxonomy" id="2557542"/>
    <lineage>
        <taxon>Eukaryota</taxon>
        <taxon>Sar</taxon>
        <taxon>Stramenopiles</taxon>
        <taxon>Ochrophyta</taxon>
        <taxon>Bolidophyceae</taxon>
        <taxon>Parmales</taxon>
        <taxon>Triparmaceae</taxon>
        <taxon>Triparma</taxon>
    </lineage>
</organism>
<dbReference type="Gene3D" id="1.25.40.10">
    <property type="entry name" value="Tetratricopeptide repeat domain"/>
    <property type="match status" value="1"/>
</dbReference>
<feature type="transmembrane region" description="Helical" evidence="4">
    <location>
        <begin position="301"/>
        <end position="323"/>
    </location>
</feature>
<feature type="transmembrane region" description="Helical" evidence="4">
    <location>
        <begin position="391"/>
        <end position="410"/>
    </location>
</feature>
<dbReference type="PANTHER" id="PTHR44227:SF3">
    <property type="entry name" value="PROTEIN O-MANNOSYL-TRANSFERASE TMTC4"/>
    <property type="match status" value="1"/>
</dbReference>
<feature type="transmembrane region" description="Helical" evidence="4">
    <location>
        <begin position="124"/>
        <end position="142"/>
    </location>
</feature>
<feature type="transmembrane region" description="Helical" evidence="4">
    <location>
        <begin position="179"/>
        <end position="201"/>
    </location>
</feature>
<dbReference type="PANTHER" id="PTHR44227">
    <property type="match status" value="1"/>
</dbReference>
<dbReference type="SUPFAM" id="SSF48452">
    <property type="entry name" value="TPR-like"/>
    <property type="match status" value="1"/>
</dbReference>
<dbReference type="InterPro" id="IPR011990">
    <property type="entry name" value="TPR-like_helical_dom_sf"/>
</dbReference>
<evidence type="ECO:0000256" key="4">
    <source>
        <dbReference type="SAM" id="Phobius"/>
    </source>
</evidence>
<dbReference type="EMBL" id="BRXZ01001861">
    <property type="protein sequence ID" value="GMH48135.1"/>
    <property type="molecule type" value="Genomic_DNA"/>
</dbReference>
<sequence>MSWSTLTLLIFAVLPFYFARDPNRAYQYNWDDDGNFVENYRVHELNWENFKWYWTEGEIYFVYEPVSLTFKALVRKFVGSNASANYDVNVFLHAINVLLSKVLTVQVFRAILINNKAWWEENGWDVDIFVNIGVFLFSVHPLRAEAVGWLSCQPYLLASALALGSLILYLKKWARCSQALFAMSVLSKTIMVPLPAVLVLFDVFGKRRKKNMPLSLGVIVGRSIRSLWKNLVYFVIGTAVAVKTVRANSFGGSTSNLTAFQGCLKFLHTIFFYFSKTTLPTRISGFYPLVEEDYRSFNWEVFLGCTFSLCVLVLLLLMLFAFAGKNSSRFLVLFGGIYGACIAPTLVTQHGWPMVGGNRYSYLPSALLAGGWVAVIALETKQANPGVRWKLNTRPILLGLLVLLGAYFSVGLQTQLKVWGSNVEFWRQNVGLYDRAKGDVGEMLHCNLARALIREGGTDEAFQVMRGGVAGRGGAEGLDTSYQGRVALSTIYFSMAVGFKSQGEMSYAVEAYQESLAHNPEYVMSLVNLGNTFVEMGKTDEAMVYLRRAAEGEGAEDPHVWYSGANCWARMGEGGKALEGYKIALEKLGEDGDERAKAMVERQIAKFA</sequence>
<evidence type="ECO:0000256" key="1">
    <source>
        <dbReference type="ARBA" id="ARBA00022737"/>
    </source>
</evidence>
<keyword evidence="4" id="KW-1133">Transmembrane helix</keyword>
<dbReference type="AlphaFoldDB" id="A0A9W6ZCY5"/>
<evidence type="ECO:0000256" key="5">
    <source>
        <dbReference type="SAM" id="SignalP"/>
    </source>
</evidence>
<feature type="transmembrane region" description="Helical" evidence="4">
    <location>
        <begin position="360"/>
        <end position="379"/>
    </location>
</feature>
<gene>
    <name evidence="6" type="ORF">TrRE_jg12474</name>
</gene>
<keyword evidence="2 3" id="KW-0802">TPR repeat</keyword>
<evidence type="ECO:0000313" key="7">
    <source>
        <dbReference type="Proteomes" id="UP001165082"/>
    </source>
</evidence>
<dbReference type="PROSITE" id="PS50005">
    <property type="entry name" value="TPR"/>
    <property type="match status" value="1"/>
</dbReference>
<evidence type="ECO:0000313" key="6">
    <source>
        <dbReference type="EMBL" id="GMH48135.1"/>
    </source>
</evidence>
<dbReference type="OrthoDB" id="195091at2759"/>
<keyword evidence="7" id="KW-1185">Reference proteome</keyword>
<accession>A0A9W6ZCY5</accession>
<keyword evidence="4" id="KW-0472">Membrane</keyword>
<dbReference type="InterPro" id="IPR052346">
    <property type="entry name" value="O-mannosyl-transferase_TMTC"/>
</dbReference>
<evidence type="ECO:0008006" key="8">
    <source>
        <dbReference type="Google" id="ProtNLM"/>
    </source>
</evidence>
<comment type="caution">
    <text evidence="6">The sequence shown here is derived from an EMBL/GenBank/DDBJ whole genome shotgun (WGS) entry which is preliminary data.</text>
</comment>
<feature type="signal peptide" evidence="5">
    <location>
        <begin position="1"/>
        <end position="19"/>
    </location>
</feature>
<protein>
    <recommendedName>
        <fullName evidence="8">Dolichyl-phosphate-mannose--protein mannosyltransferase</fullName>
    </recommendedName>
</protein>
<feature type="transmembrane region" description="Helical" evidence="4">
    <location>
        <begin position="330"/>
        <end position="348"/>
    </location>
</feature>
<dbReference type="Proteomes" id="UP001165082">
    <property type="component" value="Unassembled WGS sequence"/>
</dbReference>
<keyword evidence="1" id="KW-0677">Repeat</keyword>
<dbReference type="InterPro" id="IPR019734">
    <property type="entry name" value="TPR_rpt"/>
</dbReference>
<name>A0A9W6ZCY5_9STRA</name>